<accession>A0A2U9BV95</accession>
<dbReference type="EMBL" id="CP026252">
    <property type="protein sequence ID" value="AWP08031.1"/>
    <property type="molecule type" value="Genomic_DNA"/>
</dbReference>
<dbReference type="Proteomes" id="UP000246464">
    <property type="component" value="Chromosome 10"/>
</dbReference>
<feature type="region of interest" description="Disordered" evidence="1">
    <location>
        <begin position="1"/>
        <end position="78"/>
    </location>
</feature>
<organism evidence="2 3">
    <name type="scientific">Scophthalmus maximus</name>
    <name type="common">Turbot</name>
    <name type="synonym">Psetta maxima</name>
    <dbReference type="NCBI Taxonomy" id="52904"/>
    <lineage>
        <taxon>Eukaryota</taxon>
        <taxon>Metazoa</taxon>
        <taxon>Chordata</taxon>
        <taxon>Craniata</taxon>
        <taxon>Vertebrata</taxon>
        <taxon>Euteleostomi</taxon>
        <taxon>Actinopterygii</taxon>
        <taxon>Neopterygii</taxon>
        <taxon>Teleostei</taxon>
        <taxon>Neoteleostei</taxon>
        <taxon>Acanthomorphata</taxon>
        <taxon>Carangaria</taxon>
        <taxon>Pleuronectiformes</taxon>
        <taxon>Pleuronectoidei</taxon>
        <taxon>Scophthalmidae</taxon>
        <taxon>Scophthalmus</taxon>
    </lineage>
</organism>
<evidence type="ECO:0000256" key="1">
    <source>
        <dbReference type="SAM" id="MobiDB-lite"/>
    </source>
</evidence>
<dbReference type="AlphaFoldDB" id="A0A2U9BV95"/>
<sequence length="145" mass="15573">MKRNVRVQDVEPHHTEDCIPAAVHTDATPADSQQRAVGDSGGGPSPSALSRMTGGGGQLERHMAGGASNVRKRGREQKCTKRANFTPKTRSINYHSQRQGTICSAYFSPQGALRQVDVDGKVLEDTWDGPGAPLSSYDIGNILPF</sequence>
<keyword evidence="3" id="KW-1185">Reference proteome</keyword>
<gene>
    <name evidence="2" type="ORF">SMAX5B_005109</name>
</gene>
<name>A0A2U9BV95_SCOMX</name>
<feature type="compositionally biased region" description="Basic and acidic residues" evidence="1">
    <location>
        <begin position="1"/>
        <end position="17"/>
    </location>
</feature>
<reference evidence="2 3" key="1">
    <citation type="submission" date="2017-12" db="EMBL/GenBank/DDBJ databases">
        <title>Integrating genomic resources of turbot (Scophthalmus maximus) in depth evaluation of genetic and physical mapping variation across individuals.</title>
        <authorList>
            <person name="Martinez P."/>
        </authorList>
    </citation>
    <scope>NUCLEOTIDE SEQUENCE [LARGE SCALE GENOMIC DNA]</scope>
</reference>
<evidence type="ECO:0000313" key="3">
    <source>
        <dbReference type="Proteomes" id="UP000246464"/>
    </source>
</evidence>
<protein>
    <submittedName>
        <fullName evidence="2">Uncharacterized protein</fullName>
    </submittedName>
</protein>
<proteinExistence type="predicted"/>
<evidence type="ECO:0000313" key="2">
    <source>
        <dbReference type="EMBL" id="AWP08031.1"/>
    </source>
</evidence>